<dbReference type="Proteomes" id="UP000183047">
    <property type="component" value="Unassembled WGS sequence"/>
</dbReference>
<proteinExistence type="predicted"/>
<evidence type="ECO:0000313" key="3">
    <source>
        <dbReference type="Proteomes" id="UP000183047"/>
    </source>
</evidence>
<accession>A0A1G5DTX1</accession>
<keyword evidence="1" id="KW-1133">Transmembrane helix</keyword>
<organism evidence="2 3">
    <name type="scientific">Butyrivibrio hungatei</name>
    <dbReference type="NCBI Taxonomy" id="185008"/>
    <lineage>
        <taxon>Bacteria</taxon>
        <taxon>Bacillati</taxon>
        <taxon>Bacillota</taxon>
        <taxon>Clostridia</taxon>
        <taxon>Lachnospirales</taxon>
        <taxon>Lachnospiraceae</taxon>
        <taxon>Butyrivibrio</taxon>
    </lineage>
</organism>
<name>A0A1G5DTX1_9FIRM</name>
<keyword evidence="1" id="KW-0812">Transmembrane</keyword>
<evidence type="ECO:0000313" key="2">
    <source>
        <dbReference type="EMBL" id="SCY17778.1"/>
    </source>
</evidence>
<dbReference type="OrthoDB" id="9888197at2"/>
<keyword evidence="1" id="KW-0472">Membrane</keyword>
<sequence>MSIIILFYFAFLFILGACIVIAYVIKLERRKCVDKIHVGMSESKMFKIMGRRYNKSLLKNGRVKYEWRYSNGGRYRNVIKVDIYCKNGCVEEVRSHNL</sequence>
<feature type="transmembrane region" description="Helical" evidence="1">
    <location>
        <begin position="6"/>
        <end position="25"/>
    </location>
</feature>
<evidence type="ECO:0008006" key="4">
    <source>
        <dbReference type="Google" id="ProtNLM"/>
    </source>
</evidence>
<dbReference type="EMBL" id="FMUR01000009">
    <property type="protein sequence ID" value="SCY17778.1"/>
    <property type="molecule type" value="Genomic_DNA"/>
</dbReference>
<gene>
    <name evidence="2" type="ORF">SAMN02910451_01638</name>
</gene>
<reference evidence="3" key="1">
    <citation type="submission" date="2016-10" db="EMBL/GenBank/DDBJ databases">
        <authorList>
            <person name="Varghese N."/>
            <person name="Submissions S."/>
        </authorList>
    </citation>
    <scope>NUCLEOTIDE SEQUENCE [LARGE SCALE GENOMIC DNA]</scope>
    <source>
        <strain evidence="3">XBD2006</strain>
    </source>
</reference>
<dbReference type="AlphaFoldDB" id="A0A1G5DTX1"/>
<dbReference type="RefSeq" id="WP_074462252.1">
    <property type="nucleotide sequence ID" value="NZ_FMUR01000009.1"/>
</dbReference>
<evidence type="ECO:0000256" key="1">
    <source>
        <dbReference type="SAM" id="Phobius"/>
    </source>
</evidence>
<protein>
    <recommendedName>
        <fullName evidence="4">DUF2845 domain-containing protein</fullName>
    </recommendedName>
</protein>
<keyword evidence="3" id="KW-1185">Reference proteome</keyword>